<feature type="repeat" description="FG-GAP" evidence="4">
    <location>
        <begin position="300"/>
        <end position="362"/>
    </location>
</feature>
<feature type="repeat" description="FG-GAP" evidence="4">
    <location>
        <begin position="240"/>
        <end position="296"/>
    </location>
</feature>
<dbReference type="GO" id="GO:0033627">
    <property type="term" value="P:cell adhesion mediated by integrin"/>
    <property type="evidence" value="ECO:0007669"/>
    <property type="project" value="TreeGrafter"/>
</dbReference>
<keyword evidence="5" id="KW-0401">Integrin</keyword>
<proteinExistence type="inferred from homology"/>
<dbReference type="PANTHER" id="PTHR23220">
    <property type="entry name" value="INTEGRIN ALPHA"/>
    <property type="match status" value="1"/>
</dbReference>
<comment type="subcellular location">
    <subcellularLocation>
        <location evidence="5">Membrane</location>
        <topology evidence="5">Single-pass type I membrane protein</topology>
    </subcellularLocation>
</comment>
<dbReference type="InterPro" id="IPR013519">
    <property type="entry name" value="Int_alpha_beta-p"/>
</dbReference>
<protein>
    <submittedName>
        <fullName evidence="6">Uncharacterized protein</fullName>
    </submittedName>
</protein>
<dbReference type="PRINTS" id="PR01185">
    <property type="entry name" value="INTEGRINA"/>
</dbReference>
<keyword evidence="1" id="KW-0732">Signal</keyword>
<dbReference type="Pfam" id="PF01839">
    <property type="entry name" value="FG-GAP"/>
    <property type="match status" value="2"/>
</dbReference>
<sequence length="387" mass="42853">MDISFKYERMSICAFRRVDMTEKSDYRTVGACFLSDLNNNYEKVVPLQGNAVYENKVYYYGQGQAGFSTHFASDEDVLSLGAPGVYNWAGTLIELKYEDVQDPVASRLSRGKRDIQRVMHVANAIYSKVSSAYDLFGYAVTSGYFYGRRKLYFAASTPKSTDYQGKVVIAQFNENNPLIKKESRIGSQFGEYFGACLAAGDVNNDGCDDLFVGAPFHAKDSYNDGAVYIFLGNLRGHLTENGRLWGQSTRGQFGSAVMFLGDINKDGYGDIAVGAPYEDSSGVLYIYKGCSKGVEQKYSQRIVGKDISSEIRGFGISISRPADIDANGYEDIVVGAHKSGNAVLLRSRPVIAIVYQMKSSPKELKSDSKTFSLQICYRYTVFNETSI</sequence>
<accession>A0AAV8YDX9</accession>
<dbReference type="SUPFAM" id="SSF69318">
    <property type="entry name" value="Integrin alpha N-terminal domain"/>
    <property type="match status" value="1"/>
</dbReference>
<dbReference type="Gene3D" id="2.130.10.130">
    <property type="entry name" value="Integrin alpha, N-terminal"/>
    <property type="match status" value="1"/>
</dbReference>
<dbReference type="GO" id="GO:0007160">
    <property type="term" value="P:cell-matrix adhesion"/>
    <property type="evidence" value="ECO:0007669"/>
    <property type="project" value="TreeGrafter"/>
</dbReference>
<feature type="non-terminal residue" evidence="6">
    <location>
        <position position="387"/>
    </location>
</feature>
<keyword evidence="5" id="KW-0130">Cell adhesion</keyword>
<dbReference type="InterPro" id="IPR013517">
    <property type="entry name" value="FG-GAP"/>
</dbReference>
<dbReference type="GO" id="GO:0005178">
    <property type="term" value="F:integrin binding"/>
    <property type="evidence" value="ECO:0007669"/>
    <property type="project" value="TreeGrafter"/>
</dbReference>
<dbReference type="GO" id="GO:0007229">
    <property type="term" value="P:integrin-mediated signaling pathway"/>
    <property type="evidence" value="ECO:0007669"/>
    <property type="project" value="UniProtKB-KW"/>
</dbReference>
<dbReference type="AlphaFoldDB" id="A0AAV8YDX9"/>
<evidence type="ECO:0000256" key="5">
    <source>
        <dbReference type="RuleBase" id="RU003762"/>
    </source>
</evidence>
<keyword evidence="2" id="KW-0677">Repeat</keyword>
<evidence type="ECO:0000313" key="6">
    <source>
        <dbReference type="EMBL" id="KAJ8949237.1"/>
    </source>
</evidence>
<dbReference type="Proteomes" id="UP001162162">
    <property type="component" value="Unassembled WGS sequence"/>
</dbReference>
<dbReference type="SMART" id="SM00191">
    <property type="entry name" value="Int_alpha"/>
    <property type="match status" value="4"/>
</dbReference>
<dbReference type="EMBL" id="JAPWTK010000121">
    <property type="protein sequence ID" value="KAJ8949237.1"/>
    <property type="molecule type" value="Genomic_DNA"/>
</dbReference>
<feature type="repeat" description="FG-GAP" evidence="4">
    <location>
        <begin position="179"/>
        <end position="239"/>
    </location>
</feature>
<comment type="similarity">
    <text evidence="5">Belongs to the integrin alpha chain family.</text>
</comment>
<dbReference type="PANTHER" id="PTHR23220:SF83">
    <property type="entry name" value="INTEGRIN ALPHA-PS3-RELATED"/>
    <property type="match status" value="1"/>
</dbReference>
<evidence type="ECO:0000256" key="4">
    <source>
        <dbReference type="PROSITE-ProRule" id="PRU00803"/>
    </source>
</evidence>
<dbReference type="GO" id="GO:0008305">
    <property type="term" value="C:integrin complex"/>
    <property type="evidence" value="ECO:0007669"/>
    <property type="project" value="InterPro"/>
</dbReference>
<gene>
    <name evidence="6" type="ORF">NQ318_022750</name>
</gene>
<organism evidence="6 7">
    <name type="scientific">Aromia moschata</name>
    <dbReference type="NCBI Taxonomy" id="1265417"/>
    <lineage>
        <taxon>Eukaryota</taxon>
        <taxon>Metazoa</taxon>
        <taxon>Ecdysozoa</taxon>
        <taxon>Arthropoda</taxon>
        <taxon>Hexapoda</taxon>
        <taxon>Insecta</taxon>
        <taxon>Pterygota</taxon>
        <taxon>Neoptera</taxon>
        <taxon>Endopterygota</taxon>
        <taxon>Coleoptera</taxon>
        <taxon>Polyphaga</taxon>
        <taxon>Cucujiformia</taxon>
        <taxon>Chrysomeloidea</taxon>
        <taxon>Cerambycidae</taxon>
        <taxon>Cerambycinae</taxon>
        <taxon>Callichromatini</taxon>
        <taxon>Aromia</taxon>
    </lineage>
</organism>
<dbReference type="InterPro" id="IPR000413">
    <property type="entry name" value="Integrin_alpha"/>
</dbReference>
<evidence type="ECO:0000256" key="2">
    <source>
        <dbReference type="ARBA" id="ARBA00022737"/>
    </source>
</evidence>
<dbReference type="GO" id="GO:0098609">
    <property type="term" value="P:cell-cell adhesion"/>
    <property type="evidence" value="ECO:0007669"/>
    <property type="project" value="TreeGrafter"/>
</dbReference>
<keyword evidence="7" id="KW-1185">Reference proteome</keyword>
<evidence type="ECO:0000256" key="1">
    <source>
        <dbReference type="ARBA" id="ARBA00022729"/>
    </source>
</evidence>
<evidence type="ECO:0000256" key="3">
    <source>
        <dbReference type="ARBA" id="ARBA00023180"/>
    </source>
</evidence>
<dbReference type="PROSITE" id="PS51470">
    <property type="entry name" value="FG_GAP"/>
    <property type="match status" value="3"/>
</dbReference>
<keyword evidence="5" id="KW-0675">Receptor</keyword>
<evidence type="ECO:0000313" key="7">
    <source>
        <dbReference type="Proteomes" id="UP001162162"/>
    </source>
</evidence>
<dbReference type="InterPro" id="IPR028994">
    <property type="entry name" value="Integrin_alpha_N"/>
</dbReference>
<comment type="caution">
    <text evidence="6">The sequence shown here is derived from an EMBL/GenBank/DDBJ whole genome shotgun (WGS) entry which is preliminary data.</text>
</comment>
<reference evidence="6" key="1">
    <citation type="journal article" date="2023" name="Insect Mol. Biol.">
        <title>Genome sequencing provides insights into the evolution of gene families encoding plant cell wall-degrading enzymes in longhorned beetles.</title>
        <authorList>
            <person name="Shin N.R."/>
            <person name="Okamura Y."/>
            <person name="Kirsch R."/>
            <person name="Pauchet Y."/>
        </authorList>
    </citation>
    <scope>NUCLEOTIDE SEQUENCE</scope>
    <source>
        <strain evidence="6">AMC_N1</strain>
    </source>
</reference>
<name>A0AAV8YDX9_9CUCU</name>
<dbReference type="GO" id="GO:0009897">
    <property type="term" value="C:external side of plasma membrane"/>
    <property type="evidence" value="ECO:0007669"/>
    <property type="project" value="TreeGrafter"/>
</dbReference>
<keyword evidence="3" id="KW-0325">Glycoprotein</keyword>